<keyword evidence="2" id="KW-1185">Reference proteome</keyword>
<accession>A0AAV4S6Q3</accession>
<dbReference type="Proteomes" id="UP001054837">
    <property type="component" value="Unassembled WGS sequence"/>
</dbReference>
<gene>
    <name evidence="1" type="ORF">CDAR_400011</name>
</gene>
<evidence type="ECO:0000313" key="1">
    <source>
        <dbReference type="EMBL" id="GIY29335.1"/>
    </source>
</evidence>
<protein>
    <submittedName>
        <fullName evidence="1">Uncharacterized protein</fullName>
    </submittedName>
</protein>
<dbReference type="EMBL" id="BPLQ01007303">
    <property type="protein sequence ID" value="GIY29335.1"/>
    <property type="molecule type" value="Genomic_DNA"/>
</dbReference>
<sequence>MTAQLILECKDESQSGHDYECSFVVTDSADLSATFETPAIKTDCPERIPWIATIFFYKVGNESIILQVSGKFSRNSLRNPTHSFDISIKLTNKLGLECFREKISLAQPFYSYLRMIHIYPVLQNEIHCRLKVTIKDNCDL</sequence>
<dbReference type="AlphaFoldDB" id="A0AAV4S6Q3"/>
<proteinExistence type="predicted"/>
<name>A0AAV4S6Q3_9ARAC</name>
<reference evidence="1 2" key="1">
    <citation type="submission" date="2021-06" db="EMBL/GenBank/DDBJ databases">
        <title>Caerostris darwini draft genome.</title>
        <authorList>
            <person name="Kono N."/>
            <person name="Arakawa K."/>
        </authorList>
    </citation>
    <scope>NUCLEOTIDE SEQUENCE [LARGE SCALE GENOMIC DNA]</scope>
</reference>
<comment type="caution">
    <text evidence="1">The sequence shown here is derived from an EMBL/GenBank/DDBJ whole genome shotgun (WGS) entry which is preliminary data.</text>
</comment>
<organism evidence="1 2">
    <name type="scientific">Caerostris darwini</name>
    <dbReference type="NCBI Taxonomy" id="1538125"/>
    <lineage>
        <taxon>Eukaryota</taxon>
        <taxon>Metazoa</taxon>
        <taxon>Ecdysozoa</taxon>
        <taxon>Arthropoda</taxon>
        <taxon>Chelicerata</taxon>
        <taxon>Arachnida</taxon>
        <taxon>Araneae</taxon>
        <taxon>Araneomorphae</taxon>
        <taxon>Entelegynae</taxon>
        <taxon>Araneoidea</taxon>
        <taxon>Araneidae</taxon>
        <taxon>Caerostris</taxon>
    </lineage>
</organism>
<evidence type="ECO:0000313" key="2">
    <source>
        <dbReference type="Proteomes" id="UP001054837"/>
    </source>
</evidence>